<protein>
    <submittedName>
        <fullName evidence="3">Outer membrane lipoprotein-sorting protein</fullName>
    </submittedName>
</protein>
<dbReference type="RefSeq" id="WP_184746970.1">
    <property type="nucleotide sequence ID" value="NZ_JACHGJ010000004.1"/>
</dbReference>
<keyword evidence="3" id="KW-0449">Lipoprotein</keyword>
<evidence type="ECO:0000256" key="1">
    <source>
        <dbReference type="SAM" id="SignalP"/>
    </source>
</evidence>
<dbReference type="Gene3D" id="2.50.20.10">
    <property type="entry name" value="Lipoprotein localisation LolA/LolB/LppX"/>
    <property type="match status" value="1"/>
</dbReference>
<gene>
    <name evidence="3" type="ORF">HNR50_002376</name>
</gene>
<accession>A0A841R9Y5</accession>
<keyword evidence="1" id="KW-0732">Signal</keyword>
<feature type="signal peptide" evidence="1">
    <location>
        <begin position="1"/>
        <end position="20"/>
    </location>
</feature>
<comment type="caution">
    <text evidence="3">The sequence shown here is derived from an EMBL/GenBank/DDBJ whole genome shotgun (WGS) entry which is preliminary data.</text>
</comment>
<reference evidence="3 4" key="1">
    <citation type="submission" date="2020-08" db="EMBL/GenBank/DDBJ databases">
        <title>Genomic Encyclopedia of Type Strains, Phase IV (KMG-IV): sequencing the most valuable type-strain genomes for metagenomic binning, comparative biology and taxonomic classification.</title>
        <authorList>
            <person name="Goeker M."/>
        </authorList>
    </citation>
    <scope>NUCLEOTIDE SEQUENCE [LARGE SCALE GENOMIC DNA]</scope>
    <source>
        <strain evidence="3 4">DSM 2461</strain>
    </source>
</reference>
<dbReference type="AlphaFoldDB" id="A0A841R9Y5"/>
<evidence type="ECO:0000313" key="4">
    <source>
        <dbReference type="Proteomes" id="UP000587760"/>
    </source>
</evidence>
<feature type="domain" description="Uncharacterized protein TP-0789" evidence="2">
    <location>
        <begin position="69"/>
        <end position="249"/>
    </location>
</feature>
<organism evidence="3 4">
    <name type="scientific">Spirochaeta isovalerica</name>
    <dbReference type="NCBI Taxonomy" id="150"/>
    <lineage>
        <taxon>Bacteria</taxon>
        <taxon>Pseudomonadati</taxon>
        <taxon>Spirochaetota</taxon>
        <taxon>Spirochaetia</taxon>
        <taxon>Spirochaetales</taxon>
        <taxon>Spirochaetaceae</taxon>
        <taxon>Spirochaeta</taxon>
    </lineage>
</organism>
<evidence type="ECO:0000313" key="3">
    <source>
        <dbReference type="EMBL" id="MBB6480703.1"/>
    </source>
</evidence>
<name>A0A841R9Y5_9SPIO</name>
<feature type="chain" id="PRO_5032353235" evidence="1">
    <location>
        <begin position="21"/>
        <end position="251"/>
    </location>
</feature>
<evidence type="ECO:0000259" key="2">
    <source>
        <dbReference type="Pfam" id="PF17131"/>
    </source>
</evidence>
<dbReference type="CDD" id="cd16329">
    <property type="entry name" value="LolA_like"/>
    <property type="match status" value="1"/>
</dbReference>
<keyword evidence="4" id="KW-1185">Reference proteome</keyword>
<proteinExistence type="predicted"/>
<dbReference type="Pfam" id="PF17131">
    <property type="entry name" value="LolA_like"/>
    <property type="match status" value="1"/>
</dbReference>
<sequence length="251" mass="28459">MNKLQLILFALLITAAGLYGQSADEIVNRADEAFKGNRIYSTSTMTVYLSDEAQPVQKIEGYTMEKDGKSYSLSIYVEPRRMKGTANLMIEDDLWVRFSSTGRVRKLSSSAKKNSAGGSDFSYADMGEGGSGLAEKYTSRLIGEEKVEGDLCHVIELTASGSDAPYEKMVVYITKDTYRYMKIDYYESGANIKSMSFYDYRTVNGKDYPFAYTMFNHTKPSRTEVVIEEFEVDSPKVQDRMFTTRYLETIR</sequence>
<dbReference type="InterPro" id="IPR033399">
    <property type="entry name" value="TP_0789-like"/>
</dbReference>
<dbReference type="Proteomes" id="UP000587760">
    <property type="component" value="Unassembled WGS sequence"/>
</dbReference>
<dbReference type="EMBL" id="JACHGJ010000004">
    <property type="protein sequence ID" value="MBB6480703.1"/>
    <property type="molecule type" value="Genomic_DNA"/>
</dbReference>